<sequence length="79" mass="8798">LHYLDTRKALQVINMMDKNDTLQSTSLVQPFSESMANSITRSSSPTSEISTSARNNIKIYDNSTSKKAKFGRRKGGSKK</sequence>
<gene>
    <name evidence="2" type="ORF">GMARGA_LOCUS22690</name>
</gene>
<name>A0ABN7VU65_GIGMA</name>
<accession>A0ABN7VU65</accession>
<feature type="compositionally biased region" description="Low complexity" evidence="1">
    <location>
        <begin position="38"/>
        <end position="52"/>
    </location>
</feature>
<protein>
    <submittedName>
        <fullName evidence="2">14780_t:CDS:1</fullName>
    </submittedName>
</protein>
<evidence type="ECO:0000256" key="1">
    <source>
        <dbReference type="SAM" id="MobiDB-lite"/>
    </source>
</evidence>
<feature type="non-terminal residue" evidence="2">
    <location>
        <position position="1"/>
    </location>
</feature>
<feature type="compositionally biased region" description="Basic residues" evidence="1">
    <location>
        <begin position="66"/>
        <end position="79"/>
    </location>
</feature>
<feature type="region of interest" description="Disordered" evidence="1">
    <location>
        <begin position="36"/>
        <end position="79"/>
    </location>
</feature>
<keyword evidence="3" id="KW-1185">Reference proteome</keyword>
<evidence type="ECO:0000313" key="2">
    <source>
        <dbReference type="EMBL" id="CAG8798899.1"/>
    </source>
</evidence>
<comment type="caution">
    <text evidence="2">The sequence shown here is derived from an EMBL/GenBank/DDBJ whole genome shotgun (WGS) entry which is preliminary data.</text>
</comment>
<proteinExistence type="predicted"/>
<dbReference type="EMBL" id="CAJVQB010022158">
    <property type="protein sequence ID" value="CAG8798899.1"/>
    <property type="molecule type" value="Genomic_DNA"/>
</dbReference>
<evidence type="ECO:0000313" key="3">
    <source>
        <dbReference type="Proteomes" id="UP000789901"/>
    </source>
</evidence>
<reference evidence="2 3" key="1">
    <citation type="submission" date="2021-06" db="EMBL/GenBank/DDBJ databases">
        <authorList>
            <person name="Kallberg Y."/>
            <person name="Tangrot J."/>
            <person name="Rosling A."/>
        </authorList>
    </citation>
    <scope>NUCLEOTIDE SEQUENCE [LARGE SCALE GENOMIC DNA]</scope>
    <source>
        <strain evidence="2 3">120-4 pot B 10/14</strain>
    </source>
</reference>
<dbReference type="Proteomes" id="UP000789901">
    <property type="component" value="Unassembled WGS sequence"/>
</dbReference>
<organism evidence="2 3">
    <name type="scientific">Gigaspora margarita</name>
    <dbReference type="NCBI Taxonomy" id="4874"/>
    <lineage>
        <taxon>Eukaryota</taxon>
        <taxon>Fungi</taxon>
        <taxon>Fungi incertae sedis</taxon>
        <taxon>Mucoromycota</taxon>
        <taxon>Glomeromycotina</taxon>
        <taxon>Glomeromycetes</taxon>
        <taxon>Diversisporales</taxon>
        <taxon>Gigasporaceae</taxon>
        <taxon>Gigaspora</taxon>
    </lineage>
</organism>